<keyword evidence="12" id="KW-1185">Reference proteome</keyword>
<dbReference type="GO" id="GO:0004497">
    <property type="term" value="F:monooxygenase activity"/>
    <property type="evidence" value="ECO:0007669"/>
    <property type="project" value="UniProtKB-KW"/>
</dbReference>
<accession>A0AAN6P8N9</accession>
<dbReference type="GO" id="GO:0020037">
    <property type="term" value="F:heme binding"/>
    <property type="evidence" value="ECO:0007669"/>
    <property type="project" value="InterPro"/>
</dbReference>
<evidence type="ECO:0000256" key="6">
    <source>
        <dbReference type="ARBA" id="ARBA00023004"/>
    </source>
</evidence>
<dbReference type="GO" id="GO:0005506">
    <property type="term" value="F:iron ion binding"/>
    <property type="evidence" value="ECO:0007669"/>
    <property type="project" value="InterPro"/>
</dbReference>
<dbReference type="InterPro" id="IPR002401">
    <property type="entry name" value="Cyt_P450_E_grp-I"/>
</dbReference>
<evidence type="ECO:0000313" key="12">
    <source>
        <dbReference type="Proteomes" id="UP001303115"/>
    </source>
</evidence>
<evidence type="ECO:0000256" key="8">
    <source>
        <dbReference type="PIRSR" id="PIRSR602401-1"/>
    </source>
</evidence>
<evidence type="ECO:0000256" key="3">
    <source>
        <dbReference type="ARBA" id="ARBA00022617"/>
    </source>
</evidence>
<name>A0AAN6P8N9_9PEZI</name>
<dbReference type="AlphaFoldDB" id="A0AAN6P8N9"/>
<evidence type="ECO:0000313" key="11">
    <source>
        <dbReference type="EMBL" id="KAK4033811.1"/>
    </source>
</evidence>
<evidence type="ECO:0000256" key="10">
    <source>
        <dbReference type="SAM" id="Phobius"/>
    </source>
</evidence>
<dbReference type="SUPFAM" id="SSF48264">
    <property type="entry name" value="Cytochrome P450"/>
    <property type="match status" value="1"/>
</dbReference>
<dbReference type="EMBL" id="MU854509">
    <property type="protein sequence ID" value="KAK4033811.1"/>
    <property type="molecule type" value="Genomic_DNA"/>
</dbReference>
<organism evidence="11 12">
    <name type="scientific">Parachaetomium inaequale</name>
    <dbReference type="NCBI Taxonomy" id="2588326"/>
    <lineage>
        <taxon>Eukaryota</taxon>
        <taxon>Fungi</taxon>
        <taxon>Dikarya</taxon>
        <taxon>Ascomycota</taxon>
        <taxon>Pezizomycotina</taxon>
        <taxon>Sordariomycetes</taxon>
        <taxon>Sordariomycetidae</taxon>
        <taxon>Sordariales</taxon>
        <taxon>Chaetomiaceae</taxon>
        <taxon>Parachaetomium</taxon>
    </lineage>
</organism>
<dbReference type="PRINTS" id="PR00385">
    <property type="entry name" value="P450"/>
</dbReference>
<evidence type="ECO:0000256" key="5">
    <source>
        <dbReference type="ARBA" id="ARBA00023002"/>
    </source>
</evidence>
<dbReference type="InterPro" id="IPR050121">
    <property type="entry name" value="Cytochrome_P450_monoxygenase"/>
</dbReference>
<dbReference type="GO" id="GO:0016705">
    <property type="term" value="F:oxidoreductase activity, acting on paired donors, with incorporation or reduction of molecular oxygen"/>
    <property type="evidence" value="ECO:0007669"/>
    <property type="project" value="InterPro"/>
</dbReference>
<keyword evidence="7 9" id="KW-0503">Monooxygenase</keyword>
<evidence type="ECO:0000256" key="2">
    <source>
        <dbReference type="ARBA" id="ARBA00010617"/>
    </source>
</evidence>
<sequence length="512" mass="57746">MAAFGANLLALLQLSAYLAWPLITVILASLLAISYALYNLFFHPLRPVPGPKLWAATQIPYTLTWLSGRLHIIVHELHEKHGDVVRIAPNRLSFTHPDAWQRIRGHRKSGQGEHGKDSTFYFTNKNNILGASRDDHSRYRRILAHAFSAKSMQDQQPLIMQYVDLLMQQLSERTEDENGRPREAVVNLAAWFNFATFDVIGDLAFGEPFGCLQESRYHPWVEAIFHGVEQFGVMIALRMYSPGLVGIAKRLGFIGSTELQVAYARERITRRLALETGRPDFVEAMAMVKPGNGQALTMEEMASNARMLVLAGSETTATALSGAAYFLARHPETQRRLEAEVRSSFASEEEIDLFSVNKLRYMLAVLDEAMRMFPPVPTQLPRACQPGGDVICGYQVPGGTGLDIFPWAMNYSSRNFTQPNEFIPERWLDGDDYSGQQLNKQRHNALQPFSVGPRNCIGKNLAYVEMRLILARLIWNYNLVLGDQASESFLACKSFNLWMKGPLNIRLIPVKE</sequence>
<keyword evidence="4 8" id="KW-0479">Metal-binding</keyword>
<reference evidence="12" key="1">
    <citation type="journal article" date="2023" name="Mol. Phylogenet. Evol.">
        <title>Genome-scale phylogeny and comparative genomics of the fungal order Sordariales.</title>
        <authorList>
            <person name="Hensen N."/>
            <person name="Bonometti L."/>
            <person name="Westerberg I."/>
            <person name="Brannstrom I.O."/>
            <person name="Guillou S."/>
            <person name="Cros-Aarteil S."/>
            <person name="Calhoun S."/>
            <person name="Haridas S."/>
            <person name="Kuo A."/>
            <person name="Mondo S."/>
            <person name="Pangilinan J."/>
            <person name="Riley R."/>
            <person name="LaButti K."/>
            <person name="Andreopoulos B."/>
            <person name="Lipzen A."/>
            <person name="Chen C."/>
            <person name="Yan M."/>
            <person name="Daum C."/>
            <person name="Ng V."/>
            <person name="Clum A."/>
            <person name="Steindorff A."/>
            <person name="Ohm R.A."/>
            <person name="Martin F."/>
            <person name="Silar P."/>
            <person name="Natvig D.O."/>
            <person name="Lalanne C."/>
            <person name="Gautier V."/>
            <person name="Ament-Velasquez S.L."/>
            <person name="Kruys A."/>
            <person name="Hutchinson M.I."/>
            <person name="Powell A.J."/>
            <person name="Barry K."/>
            <person name="Miller A.N."/>
            <person name="Grigoriev I.V."/>
            <person name="Debuchy R."/>
            <person name="Gladieux P."/>
            <person name="Hiltunen Thoren M."/>
            <person name="Johannesson H."/>
        </authorList>
    </citation>
    <scope>NUCLEOTIDE SEQUENCE [LARGE SCALE GENOMIC DNA]</scope>
    <source>
        <strain evidence="12">CBS 284.82</strain>
    </source>
</reference>
<gene>
    <name evidence="11" type="ORF">C8A01DRAFT_19301</name>
</gene>
<keyword evidence="5 9" id="KW-0560">Oxidoreductase</keyword>
<dbReference type="PROSITE" id="PS00086">
    <property type="entry name" value="CYTOCHROME_P450"/>
    <property type="match status" value="1"/>
</dbReference>
<feature type="transmembrane region" description="Helical" evidence="10">
    <location>
        <begin position="17"/>
        <end position="38"/>
    </location>
</feature>
<dbReference type="PRINTS" id="PR00463">
    <property type="entry name" value="EP450I"/>
</dbReference>
<evidence type="ECO:0000256" key="4">
    <source>
        <dbReference type="ARBA" id="ARBA00022723"/>
    </source>
</evidence>
<comment type="caution">
    <text evidence="11">The sequence shown here is derived from an EMBL/GenBank/DDBJ whole genome shotgun (WGS) entry which is preliminary data.</text>
</comment>
<comment type="similarity">
    <text evidence="2 9">Belongs to the cytochrome P450 family.</text>
</comment>
<dbReference type="Gene3D" id="1.10.630.10">
    <property type="entry name" value="Cytochrome P450"/>
    <property type="match status" value="1"/>
</dbReference>
<keyword evidence="6 8" id="KW-0408">Iron</keyword>
<dbReference type="InterPro" id="IPR001128">
    <property type="entry name" value="Cyt_P450"/>
</dbReference>
<feature type="binding site" description="axial binding residue" evidence="8">
    <location>
        <position position="456"/>
    </location>
    <ligand>
        <name>heme</name>
        <dbReference type="ChEBI" id="CHEBI:30413"/>
    </ligand>
    <ligandPart>
        <name>Fe</name>
        <dbReference type="ChEBI" id="CHEBI:18248"/>
    </ligandPart>
</feature>
<keyword evidence="10" id="KW-1133">Transmembrane helix</keyword>
<evidence type="ECO:0000256" key="7">
    <source>
        <dbReference type="ARBA" id="ARBA00023033"/>
    </source>
</evidence>
<evidence type="ECO:0000256" key="1">
    <source>
        <dbReference type="ARBA" id="ARBA00001971"/>
    </source>
</evidence>
<dbReference type="PANTHER" id="PTHR24305:SF230">
    <property type="entry name" value="P450, PUTATIVE (EUROFUNG)-RELATED"/>
    <property type="match status" value="1"/>
</dbReference>
<keyword evidence="10" id="KW-0472">Membrane</keyword>
<dbReference type="Pfam" id="PF00067">
    <property type="entry name" value="p450"/>
    <property type="match status" value="1"/>
</dbReference>
<dbReference type="InterPro" id="IPR017972">
    <property type="entry name" value="Cyt_P450_CS"/>
</dbReference>
<keyword evidence="10" id="KW-0812">Transmembrane</keyword>
<dbReference type="CDD" id="cd11058">
    <property type="entry name" value="CYP60B-like"/>
    <property type="match status" value="1"/>
</dbReference>
<keyword evidence="3 8" id="KW-0349">Heme</keyword>
<dbReference type="Proteomes" id="UP001303115">
    <property type="component" value="Unassembled WGS sequence"/>
</dbReference>
<dbReference type="PANTHER" id="PTHR24305">
    <property type="entry name" value="CYTOCHROME P450"/>
    <property type="match status" value="1"/>
</dbReference>
<comment type="cofactor">
    <cofactor evidence="1 8">
        <name>heme</name>
        <dbReference type="ChEBI" id="CHEBI:30413"/>
    </cofactor>
</comment>
<evidence type="ECO:0000256" key="9">
    <source>
        <dbReference type="RuleBase" id="RU000461"/>
    </source>
</evidence>
<dbReference type="InterPro" id="IPR036396">
    <property type="entry name" value="Cyt_P450_sf"/>
</dbReference>
<proteinExistence type="inferred from homology"/>
<protein>
    <submittedName>
        <fullName evidence="11">Cytochrome P450</fullName>
    </submittedName>
</protein>